<organism evidence="3 4">
    <name type="scientific">Blepharisma stoltei</name>
    <dbReference type="NCBI Taxonomy" id="1481888"/>
    <lineage>
        <taxon>Eukaryota</taxon>
        <taxon>Sar</taxon>
        <taxon>Alveolata</taxon>
        <taxon>Ciliophora</taxon>
        <taxon>Postciliodesmatophora</taxon>
        <taxon>Heterotrichea</taxon>
        <taxon>Heterotrichida</taxon>
        <taxon>Blepharismidae</taxon>
        <taxon>Blepharisma</taxon>
    </lineage>
</organism>
<evidence type="ECO:0000313" key="4">
    <source>
        <dbReference type="Proteomes" id="UP001162131"/>
    </source>
</evidence>
<feature type="domain" description="EGF-like" evidence="2">
    <location>
        <begin position="256"/>
        <end position="293"/>
    </location>
</feature>
<dbReference type="Proteomes" id="UP001162131">
    <property type="component" value="Unassembled WGS sequence"/>
</dbReference>
<feature type="domain" description="EGF-like" evidence="2">
    <location>
        <begin position="374"/>
        <end position="425"/>
    </location>
</feature>
<accession>A0AAU9KG23</accession>
<sequence>MLKGTVIWACVLTILSFTAASSKFNAWDLTSDSQFVLKSLAEIRQQAHLYKPLRIHIQMIEESFNNDETNKNLQSALATSAKLMSDLLLIKPTTGKLRLSENNQCTDILLSQVIQSKDLSADITIFAANNEEKGEIASSKKCEVYENKTIRSLALEINAEKFMKLDELSQAKELCIAISKALYEDKEVERQMLISEIGRVFAKEREIKIAPILGVCQAGQNYCLICADKENCQTCDDGYFVNWNGYCSACNTNCATCQTSAENCLTCSDSTHMSAAPACACPANAVLSGTTCTSNAGYYFSTNTICSACNTNCATCTTSATNCATCSDPTHMSAAPTCACPANGALSGTTCSCNTGYYFCANTFCCACNTNCATCQVSDGNCLTCSDPTHMSAAPQCSCPTNGALLGTTCTCNAGYYFSANTVCSACNMNCATCQTSAGNCLVCSDPTHMSAAPICACPSNGALSGTTCTCNAGFYFIRNTICSACSMNCATCITSAENCVTCANTTHMSVAPACACPTNGALSGNTCTCNAGYYFSSNTVCSACNTNCAMCEVSDGNCLRCSDPTHMSAAPACACPTNGALSVTTCTCNTGYYFSANTVCSACNTNCATCTSSADNCVTCADTTHMSAAPACACPTNGALSGNTCTCNAGYYFSSNTVCSACNTNCAMCKVSDGNCLTCSDPTHMSAAPACACPTNGALSGTTCTCNTGYYFSSNTVCSACDSNCAACSGTANICLTCVDTTHMSAAPTCACPANGALSGTSCTCNAGYYFNSNTVCSACNNSCATCTISASNCITCVDPTHMSAAPACACPANASLSGSTCICNAGYYFSSNTVCSACKDSTYMYLDTVTGTCKCLDPHASFDQTSKICQCIQGYYMSSSGTCQPCIPPCAQCSSSATFCTVCDDFANMNLNVTRGTCSCKDLNFQFNPWLKTCQSNPDCNCNQCGTTINIINFNF</sequence>
<dbReference type="SMART" id="SM00181">
    <property type="entry name" value="EGF"/>
    <property type="match status" value="9"/>
</dbReference>
<dbReference type="InterPro" id="IPR006212">
    <property type="entry name" value="Furin_repeat"/>
</dbReference>
<dbReference type="EMBL" id="CAJZBQ010000062">
    <property type="protein sequence ID" value="CAG9335719.1"/>
    <property type="molecule type" value="Genomic_DNA"/>
</dbReference>
<evidence type="ECO:0000259" key="2">
    <source>
        <dbReference type="SMART" id="SM00181"/>
    </source>
</evidence>
<dbReference type="PANTHER" id="PTHR15332:SF175">
    <property type="entry name" value="PROPROTEIN CONVERTASE SUBTILISIN_KEXIN TYPE 5-LIKE"/>
    <property type="match status" value="1"/>
</dbReference>
<dbReference type="SUPFAM" id="SSF57184">
    <property type="entry name" value="Growth factor receptor domain"/>
    <property type="match status" value="5"/>
</dbReference>
<proteinExistence type="predicted"/>
<dbReference type="AlphaFoldDB" id="A0AAU9KG23"/>
<evidence type="ECO:0000256" key="1">
    <source>
        <dbReference type="SAM" id="SignalP"/>
    </source>
</evidence>
<feature type="chain" id="PRO_5043538223" description="EGF-like domain-containing protein" evidence="1">
    <location>
        <begin position="21"/>
        <end position="958"/>
    </location>
</feature>
<feature type="domain" description="EGF-like" evidence="2">
    <location>
        <begin position="787"/>
        <end position="824"/>
    </location>
</feature>
<gene>
    <name evidence="3" type="ORF">BSTOLATCC_MIC64182</name>
</gene>
<comment type="caution">
    <text evidence="3">The sequence shown here is derived from an EMBL/GenBank/DDBJ whole genome shotgun (WGS) entry which is preliminary data.</text>
</comment>
<evidence type="ECO:0000313" key="3">
    <source>
        <dbReference type="EMBL" id="CAG9335719.1"/>
    </source>
</evidence>
<feature type="domain" description="EGF-like" evidence="2">
    <location>
        <begin position="728"/>
        <end position="779"/>
    </location>
</feature>
<feature type="domain" description="EGF-like" evidence="2">
    <location>
        <begin position="669"/>
        <end position="720"/>
    </location>
</feature>
<name>A0AAU9KG23_9CILI</name>
<protein>
    <recommendedName>
        <fullName evidence="2">EGF-like domain-containing protein</fullName>
    </recommendedName>
</protein>
<feature type="domain" description="EGF-like" evidence="2">
    <location>
        <begin position="315"/>
        <end position="352"/>
    </location>
</feature>
<dbReference type="InterPro" id="IPR009030">
    <property type="entry name" value="Growth_fac_rcpt_cys_sf"/>
</dbReference>
<feature type="domain" description="EGF-like" evidence="2">
    <location>
        <begin position="433"/>
        <end position="484"/>
    </location>
</feature>
<feature type="domain" description="EGF-like" evidence="2">
    <location>
        <begin position="215"/>
        <end position="248"/>
    </location>
</feature>
<feature type="domain" description="EGF-like" evidence="2">
    <location>
        <begin position="839"/>
        <end position="886"/>
    </location>
</feature>
<keyword evidence="4" id="KW-1185">Reference proteome</keyword>
<reference evidence="3" key="1">
    <citation type="submission" date="2021-09" db="EMBL/GenBank/DDBJ databases">
        <authorList>
            <consortium name="AG Swart"/>
            <person name="Singh M."/>
            <person name="Singh A."/>
            <person name="Seah K."/>
            <person name="Emmerich C."/>
        </authorList>
    </citation>
    <scope>NUCLEOTIDE SEQUENCE</scope>
    <source>
        <strain evidence="3">ATCC30299</strain>
    </source>
</reference>
<dbReference type="SMART" id="SM00261">
    <property type="entry name" value="FU"/>
    <property type="match status" value="8"/>
</dbReference>
<feature type="signal peptide" evidence="1">
    <location>
        <begin position="1"/>
        <end position="20"/>
    </location>
</feature>
<dbReference type="InterPro" id="IPR000742">
    <property type="entry name" value="EGF"/>
</dbReference>
<dbReference type="PANTHER" id="PTHR15332">
    <property type="entry name" value="PROPROTEIN CONVERTASE SUBTILISIN_KEXIN TYPE 5-LIKE"/>
    <property type="match status" value="1"/>
</dbReference>
<keyword evidence="1" id="KW-0732">Signal</keyword>